<dbReference type="EMBL" id="MN740283">
    <property type="protein sequence ID" value="QHT97788.1"/>
    <property type="molecule type" value="Genomic_DNA"/>
</dbReference>
<organism evidence="1">
    <name type="scientific">viral metagenome</name>
    <dbReference type="NCBI Taxonomy" id="1070528"/>
    <lineage>
        <taxon>unclassified sequences</taxon>
        <taxon>metagenomes</taxon>
        <taxon>organismal metagenomes</taxon>
    </lineage>
</organism>
<name>A0A6C0IWX5_9ZZZZ</name>
<reference evidence="1" key="1">
    <citation type="journal article" date="2020" name="Nature">
        <title>Giant virus diversity and host interactions through global metagenomics.</title>
        <authorList>
            <person name="Schulz F."/>
            <person name="Roux S."/>
            <person name="Paez-Espino D."/>
            <person name="Jungbluth S."/>
            <person name="Walsh D.A."/>
            <person name="Denef V.J."/>
            <person name="McMahon K.D."/>
            <person name="Konstantinidis K.T."/>
            <person name="Eloe-Fadrosh E.A."/>
            <person name="Kyrpides N.C."/>
            <person name="Woyke T."/>
        </authorList>
    </citation>
    <scope>NUCLEOTIDE SEQUENCE</scope>
    <source>
        <strain evidence="1">GVMAG-M-3300025572-1</strain>
    </source>
</reference>
<dbReference type="AlphaFoldDB" id="A0A6C0IWX5"/>
<evidence type="ECO:0000313" key="1">
    <source>
        <dbReference type="EMBL" id="QHT97788.1"/>
    </source>
</evidence>
<sequence>MTLVGAVEVGVLHDNLVSITAGVLCGTVHRLNETKIESFDRVAIAHLGET</sequence>
<accession>A0A6C0IWX5</accession>
<proteinExistence type="predicted"/>
<protein>
    <submittedName>
        <fullName evidence="1">Uncharacterized protein</fullName>
    </submittedName>
</protein>